<keyword evidence="1" id="KW-0472">Membrane</keyword>
<dbReference type="RefSeq" id="WP_264013693.1">
    <property type="nucleotide sequence ID" value="NZ_JACKSJ010000141.1"/>
</dbReference>
<keyword evidence="1" id="KW-0812">Transmembrane</keyword>
<dbReference type="EMBL" id="JACKSJ010000141">
    <property type="protein sequence ID" value="MCV7171512.1"/>
    <property type="molecule type" value="Genomic_DNA"/>
</dbReference>
<evidence type="ECO:0000313" key="3">
    <source>
        <dbReference type="Proteomes" id="UP001140293"/>
    </source>
</evidence>
<dbReference type="Pfam" id="PF11139">
    <property type="entry name" value="SfLAP"/>
    <property type="match status" value="1"/>
</dbReference>
<dbReference type="Proteomes" id="UP001140293">
    <property type="component" value="Unassembled WGS sequence"/>
</dbReference>
<sequence length="273" mass="29699">MWSLVLFAALVTAINPVRLGVVLLMISRPRPLQNLIVFWVGCLIIGLPALLLPLLVVNLTPALKAEVDVLAAPGPNSTVRYIQLVVGALALTVALFIALRPLMRKRARPPRARHRAEGSVQSFSTSPLALESDDSSVSTLTRRTRVASAERESWWQRLVARVRRLWEGDSLWVALVMGLGTGPPADGMLIVITAILGAGVALSTQLIAGTAYVLGTLTVIEIMLLSYVVTPTKTEVFLRWLHDWTRAHWRPLIVTIFGIIGVLMLATGAQILG</sequence>
<proteinExistence type="predicted"/>
<reference evidence="2" key="1">
    <citation type="submission" date="2020-07" db="EMBL/GenBank/DDBJ databases">
        <authorList>
            <person name="Pettersson B.M.F."/>
            <person name="Behra P.R.K."/>
            <person name="Ramesh M."/>
            <person name="Das S."/>
            <person name="Dasgupta S."/>
            <person name="Kirsebom L.A."/>
        </authorList>
    </citation>
    <scope>NUCLEOTIDE SEQUENCE</scope>
    <source>
        <strain evidence="2">DSM 44615</strain>
    </source>
</reference>
<evidence type="ECO:0000313" key="2">
    <source>
        <dbReference type="EMBL" id="MCV7171512.1"/>
    </source>
</evidence>
<feature type="transmembrane region" description="Helical" evidence="1">
    <location>
        <begin position="38"/>
        <end position="61"/>
    </location>
</feature>
<keyword evidence="1" id="KW-1133">Transmembrane helix</keyword>
<dbReference type="InterPro" id="IPR021315">
    <property type="entry name" value="Gap/Sap"/>
</dbReference>
<feature type="transmembrane region" description="Helical" evidence="1">
    <location>
        <begin position="81"/>
        <end position="103"/>
    </location>
</feature>
<name>A0A9X3BXQ3_9MYCO</name>
<feature type="transmembrane region" description="Helical" evidence="1">
    <location>
        <begin position="251"/>
        <end position="272"/>
    </location>
</feature>
<evidence type="ECO:0000256" key="1">
    <source>
        <dbReference type="SAM" id="Phobius"/>
    </source>
</evidence>
<protein>
    <submittedName>
        <fullName evidence="2">GAP family protein</fullName>
    </submittedName>
</protein>
<gene>
    <name evidence="2" type="ORF">H7I41_16480</name>
</gene>
<comment type="caution">
    <text evidence="2">The sequence shown here is derived from an EMBL/GenBank/DDBJ whole genome shotgun (WGS) entry which is preliminary data.</text>
</comment>
<feature type="transmembrane region" description="Helical" evidence="1">
    <location>
        <begin position="206"/>
        <end position="230"/>
    </location>
</feature>
<dbReference type="AlphaFoldDB" id="A0A9X3BXQ3"/>
<organism evidence="2 3">
    <name type="scientific">[Mycobacterium] manitobense</name>
    <dbReference type="NCBI Taxonomy" id="190147"/>
    <lineage>
        <taxon>Bacteria</taxon>
        <taxon>Bacillati</taxon>
        <taxon>Actinomycetota</taxon>
        <taxon>Actinomycetes</taxon>
        <taxon>Mycobacteriales</taxon>
        <taxon>Mycobacteriaceae</taxon>
        <taxon>Mycolicibacterium</taxon>
    </lineage>
</organism>
<reference evidence="2" key="2">
    <citation type="journal article" date="2022" name="BMC Genomics">
        <title>Comparative genome analysis of mycobacteria focusing on tRNA and non-coding RNA.</title>
        <authorList>
            <person name="Behra P.R.K."/>
            <person name="Pettersson B.M.F."/>
            <person name="Ramesh M."/>
            <person name="Das S."/>
            <person name="Dasgupta S."/>
            <person name="Kirsebom L.A."/>
        </authorList>
    </citation>
    <scope>NUCLEOTIDE SEQUENCE</scope>
    <source>
        <strain evidence="2">DSM 44615</strain>
    </source>
</reference>
<feature type="transmembrane region" description="Helical" evidence="1">
    <location>
        <begin position="171"/>
        <end position="200"/>
    </location>
</feature>
<accession>A0A9X3BXQ3</accession>
<keyword evidence="3" id="KW-1185">Reference proteome</keyword>
<feature type="transmembrane region" description="Helical" evidence="1">
    <location>
        <begin position="6"/>
        <end position="26"/>
    </location>
</feature>